<evidence type="ECO:0000313" key="2">
    <source>
        <dbReference type="EMBL" id="KHE73768.1"/>
    </source>
</evidence>
<dbReference type="InterPro" id="IPR010985">
    <property type="entry name" value="Ribbon_hlx_hlx"/>
</dbReference>
<dbReference type="EMBL" id="JROM01000046">
    <property type="protein sequence ID" value="KHE73768.1"/>
    <property type="molecule type" value="Genomic_DNA"/>
</dbReference>
<gene>
    <name evidence="2" type="ORF">AS25_10940</name>
</gene>
<accession>A0A0B0D8M6</accession>
<sequence>MSDFKERLAAQRKQKPAVEGLDQTFQKPTDDRARLTIRLPQETYKQLQRATVEMDTKVNPVVVAAIERVLREYEESGRLDI</sequence>
<evidence type="ECO:0000313" key="3">
    <source>
        <dbReference type="Proteomes" id="UP000030664"/>
    </source>
</evidence>
<reference evidence="2 3" key="1">
    <citation type="submission" date="2014-09" db="EMBL/GenBank/DDBJ databases">
        <title>High-quality draft genome sequence of Kocuria marina SO9-6, an actinobacterium isolated from a copper mine.</title>
        <authorList>
            <person name="Castro D.B."/>
            <person name="Pereira L.B."/>
            <person name="Silva M.V."/>
            <person name="Silva B.P."/>
            <person name="Zanardi B.R."/>
            <person name="Carlos C."/>
            <person name="Belgini D.R."/>
            <person name="Limache E.G."/>
            <person name="Lacerda G.V."/>
            <person name="Nery M.B."/>
            <person name="Gomes M.B."/>
            <person name="Souza S."/>
            <person name="Silva T.M."/>
            <person name="Rodrigues V.D."/>
            <person name="Paulino L.C."/>
            <person name="Vicentini R."/>
            <person name="Ferraz L.F."/>
            <person name="Ottoboni L.M."/>
        </authorList>
    </citation>
    <scope>NUCLEOTIDE SEQUENCE [LARGE SCALE GENOMIC DNA]</scope>
    <source>
        <strain evidence="2 3">SO9-6</strain>
    </source>
</reference>
<protein>
    <submittedName>
        <fullName evidence="2">Uncharacterized protein</fullName>
    </submittedName>
</protein>
<feature type="region of interest" description="Disordered" evidence="1">
    <location>
        <begin position="1"/>
        <end position="21"/>
    </location>
</feature>
<dbReference type="STRING" id="223184.AS25_10940"/>
<dbReference type="SUPFAM" id="SSF47598">
    <property type="entry name" value="Ribbon-helix-helix"/>
    <property type="match status" value="1"/>
</dbReference>
<organism evidence="2 3">
    <name type="scientific">Kocuria marina</name>
    <dbReference type="NCBI Taxonomy" id="223184"/>
    <lineage>
        <taxon>Bacteria</taxon>
        <taxon>Bacillati</taxon>
        <taxon>Actinomycetota</taxon>
        <taxon>Actinomycetes</taxon>
        <taxon>Micrococcales</taxon>
        <taxon>Micrococcaceae</taxon>
        <taxon>Kocuria</taxon>
    </lineage>
</organism>
<dbReference type="GO" id="GO:0006355">
    <property type="term" value="P:regulation of DNA-templated transcription"/>
    <property type="evidence" value="ECO:0007669"/>
    <property type="project" value="InterPro"/>
</dbReference>
<evidence type="ECO:0000256" key="1">
    <source>
        <dbReference type="SAM" id="MobiDB-lite"/>
    </source>
</evidence>
<name>A0A0B0D8M6_9MICC</name>
<dbReference type="Proteomes" id="UP000030664">
    <property type="component" value="Unassembled WGS sequence"/>
</dbReference>
<proteinExistence type="predicted"/>
<dbReference type="GeneID" id="93243206"/>
<dbReference type="AlphaFoldDB" id="A0A0B0D8M6"/>
<dbReference type="RefSeq" id="WP_035965079.1">
    <property type="nucleotide sequence ID" value="NZ_BMZV01000008.1"/>
</dbReference>
<comment type="caution">
    <text evidence="2">The sequence shown here is derived from an EMBL/GenBank/DDBJ whole genome shotgun (WGS) entry which is preliminary data.</text>
</comment>